<dbReference type="RefSeq" id="WP_119957624.1">
    <property type="nucleotide sequence ID" value="NZ_JAJBLY010000023.1"/>
</dbReference>
<dbReference type="InterPro" id="IPR005079">
    <property type="entry name" value="Peptidase_C45_hydrolase"/>
</dbReference>
<dbReference type="PANTHER" id="PTHR34180">
    <property type="entry name" value="PEPTIDASE C45"/>
    <property type="match status" value="1"/>
</dbReference>
<accession>A0A4R3T627</accession>
<dbReference type="Gene3D" id="3.60.60.10">
    <property type="entry name" value="Penicillin V Acylase, Chain A"/>
    <property type="match status" value="1"/>
</dbReference>
<dbReference type="NCBIfam" id="NF040521">
    <property type="entry name" value="C45_proenzyme"/>
    <property type="match status" value="1"/>
</dbReference>
<keyword evidence="3" id="KW-1185">Reference proteome</keyword>
<dbReference type="InterPro" id="IPR029055">
    <property type="entry name" value="Ntn_hydrolases_N"/>
</dbReference>
<dbReference type="Pfam" id="PF03417">
    <property type="entry name" value="AAT"/>
    <property type="match status" value="1"/>
</dbReference>
<proteinExistence type="predicted"/>
<feature type="domain" description="Peptidase C45 hydrolase" evidence="1">
    <location>
        <begin position="100"/>
        <end position="330"/>
    </location>
</feature>
<keyword evidence="2" id="KW-0378">Hydrolase</keyword>
<sequence length="370" mass="42205">MKNINVNFLELKGTSYDIGKQLGNIVLENNHLKNIFINSQAISDNEKNVFELFDKYCPGLNEELQGFSDVLGISKSKIVFVPLTYLTPACSQLILLPNKTKNHHTIMARNYDYSEQMDDFCLSKTSVTNKYSHIGTNIMQFGRGEGMNECGLAISQSACGRPVNDYQGGKKPKVIGLQFWAVVRTLLENCKNVKEALDTLYDMPIACNINLMIADKSGEAVLIEIMDGKKEINLIQKDNKKDYLIATNHIHIPNMINIEPYAMKNSIQRYKCLEKWVTQTPLIDEPEIKELLLTPYPNGLMLPFYDDYFGTIKSIVFNLSLGKIDICWGGLEENKWHSFNIDSNFKNKTYSQNIKKLPTIQDFFKIKPIE</sequence>
<reference evidence="2 3" key="1">
    <citation type="submission" date="2019-03" db="EMBL/GenBank/DDBJ databases">
        <title>Genomic Encyclopedia of Type Strains, Phase IV (KMG-IV): sequencing the most valuable type-strain genomes for metagenomic binning, comparative biology and taxonomic classification.</title>
        <authorList>
            <person name="Goeker M."/>
        </authorList>
    </citation>
    <scope>NUCLEOTIDE SEQUENCE [LARGE SCALE GENOMIC DNA]</scope>
    <source>
        <strain evidence="2 3">DSM 29481</strain>
    </source>
</reference>
<dbReference type="InterPro" id="IPR047801">
    <property type="entry name" value="Peptidase_C45"/>
</dbReference>
<evidence type="ECO:0000313" key="3">
    <source>
        <dbReference type="Proteomes" id="UP000295773"/>
    </source>
</evidence>
<dbReference type="GO" id="GO:0016787">
    <property type="term" value="F:hydrolase activity"/>
    <property type="evidence" value="ECO:0007669"/>
    <property type="project" value="UniProtKB-KW"/>
</dbReference>
<dbReference type="SUPFAM" id="SSF56235">
    <property type="entry name" value="N-terminal nucleophile aminohydrolases (Ntn hydrolases)"/>
    <property type="match status" value="1"/>
</dbReference>
<evidence type="ECO:0000313" key="2">
    <source>
        <dbReference type="EMBL" id="TCU57118.1"/>
    </source>
</evidence>
<dbReference type="AlphaFoldDB" id="A0A4R3T627"/>
<dbReference type="InterPro" id="IPR047794">
    <property type="entry name" value="C45_proenzyme-like"/>
</dbReference>
<dbReference type="Proteomes" id="UP000295773">
    <property type="component" value="Unassembled WGS sequence"/>
</dbReference>
<gene>
    <name evidence="2" type="ORF">EDD61_11919</name>
</gene>
<protein>
    <submittedName>
        <fullName evidence="2">Putative choloylglycine hydrolase</fullName>
    </submittedName>
</protein>
<comment type="caution">
    <text evidence="2">The sequence shown here is derived from an EMBL/GenBank/DDBJ whole genome shotgun (WGS) entry which is preliminary data.</text>
</comment>
<organism evidence="2 3">
    <name type="scientific">Longicatena caecimuris</name>
    <dbReference type="NCBI Taxonomy" id="1796635"/>
    <lineage>
        <taxon>Bacteria</taxon>
        <taxon>Bacillati</taxon>
        <taxon>Bacillota</taxon>
        <taxon>Erysipelotrichia</taxon>
        <taxon>Erysipelotrichales</taxon>
        <taxon>Erysipelotrichaceae</taxon>
        <taxon>Longicatena</taxon>
    </lineage>
</organism>
<dbReference type="EMBL" id="SMBP01000019">
    <property type="protein sequence ID" value="TCU57118.1"/>
    <property type="molecule type" value="Genomic_DNA"/>
</dbReference>
<name>A0A4R3T627_9FIRM</name>
<dbReference type="CDD" id="cd01935">
    <property type="entry name" value="Ntn_CGH_like"/>
    <property type="match status" value="1"/>
</dbReference>
<dbReference type="PANTHER" id="PTHR34180:SF1">
    <property type="entry name" value="BETA-ALANYL-DOPAMINE_CARCININE HYDROLASE"/>
    <property type="match status" value="1"/>
</dbReference>
<evidence type="ECO:0000259" key="1">
    <source>
        <dbReference type="Pfam" id="PF03417"/>
    </source>
</evidence>